<dbReference type="Pfam" id="PF04230">
    <property type="entry name" value="PS_pyruv_trans"/>
    <property type="match status" value="1"/>
</dbReference>
<dbReference type="OrthoDB" id="9767435at2"/>
<dbReference type="InterPro" id="IPR007345">
    <property type="entry name" value="Polysacch_pyruvyl_Trfase"/>
</dbReference>
<dbReference type="EMBL" id="CP035806">
    <property type="protein sequence ID" value="QBE48647.1"/>
    <property type="molecule type" value="Genomic_DNA"/>
</dbReference>
<organism evidence="2 3">
    <name type="scientific">Leucobacter triazinivorans</name>
    <dbReference type="NCBI Taxonomy" id="1784719"/>
    <lineage>
        <taxon>Bacteria</taxon>
        <taxon>Bacillati</taxon>
        <taxon>Actinomycetota</taxon>
        <taxon>Actinomycetes</taxon>
        <taxon>Micrococcales</taxon>
        <taxon>Microbacteriaceae</taxon>
        <taxon>Leucobacter</taxon>
    </lineage>
</organism>
<keyword evidence="3" id="KW-1185">Reference proteome</keyword>
<keyword evidence="2" id="KW-0808">Transferase</keyword>
<proteinExistence type="predicted"/>
<dbReference type="AlphaFoldDB" id="A0A4P6KE89"/>
<evidence type="ECO:0000313" key="3">
    <source>
        <dbReference type="Proteomes" id="UP000289260"/>
    </source>
</evidence>
<dbReference type="GO" id="GO:0016740">
    <property type="term" value="F:transferase activity"/>
    <property type="evidence" value="ECO:0007669"/>
    <property type="project" value="UniProtKB-KW"/>
</dbReference>
<sequence>MRAAKNPLQPFSATETIRLNTIGNNSGNLMFAAATHALLAVEGTTIDAIPSFREKDLAARVNEEYDGVIVPLANCFRPAFEPELRNLTRFIQGLKKPFAMMSGGAQVEFNDPEFKGLEVIKPAVAAFCRAVLDKSDKITVRGETTATYIRSLGFNEVEVIGCPSLSRMGREFQIHSGPSQFGSRLAYNVEVSKDLMGGLIERLESAGADLTYVPQDMKSLEMLVWNREVYPLSRDEKQPLHLSHRHMAPGRVKFFLDSSPWIDFMRTQDAALGPRIHGAVAAISAGTPALLIAHDTRTKELARYHGIPHILPSELESIRGLDDLWARLDYTEFNDSRHEQIDRVVNHLESNSFSTTLSKGKEPDRQKYFSELANRRFPQAVSACEESLENEKIAELRRKVISYEARLKNLERTR</sequence>
<reference evidence="2 3" key="1">
    <citation type="submission" date="2019-02" db="EMBL/GenBank/DDBJ databases">
        <authorList>
            <person name="Sun L."/>
            <person name="Pan D."/>
            <person name="Wu X."/>
        </authorList>
    </citation>
    <scope>NUCLEOTIDE SEQUENCE [LARGE SCALE GENOMIC DNA]</scope>
    <source>
        <strain evidence="2 3">JW-1</strain>
    </source>
</reference>
<dbReference type="Proteomes" id="UP000289260">
    <property type="component" value="Chromosome"/>
</dbReference>
<feature type="domain" description="Polysaccharide pyruvyl transferase" evidence="1">
    <location>
        <begin position="91"/>
        <end position="295"/>
    </location>
</feature>
<gene>
    <name evidence="2" type="ORF">EVS81_07225</name>
</gene>
<evidence type="ECO:0000313" key="2">
    <source>
        <dbReference type="EMBL" id="QBE48647.1"/>
    </source>
</evidence>
<accession>A0A4P6KE89</accession>
<dbReference type="RefSeq" id="WP_130109782.1">
    <property type="nucleotide sequence ID" value="NZ_CP035806.1"/>
</dbReference>
<protein>
    <submittedName>
        <fullName evidence="2">Polysaccharide pyruvyl transferase family protein</fullName>
    </submittedName>
</protein>
<name>A0A4P6KE89_9MICO</name>
<dbReference type="KEGG" id="ltr:EVS81_07225"/>
<evidence type="ECO:0000259" key="1">
    <source>
        <dbReference type="Pfam" id="PF04230"/>
    </source>
</evidence>